<dbReference type="Gene3D" id="3.40.366.10">
    <property type="entry name" value="Malonyl-Coenzyme A Acyl Carrier Protein, domain 2"/>
    <property type="match status" value="1"/>
</dbReference>
<keyword evidence="11" id="KW-1185">Reference proteome</keyword>
<evidence type="ECO:0000313" key="10">
    <source>
        <dbReference type="EMBL" id="KEJ95561.1"/>
    </source>
</evidence>
<dbReference type="RefSeq" id="WP_081855393.1">
    <property type="nucleotide sequence ID" value="NZ_CP054599.1"/>
</dbReference>
<dbReference type="PROSITE" id="PS00606">
    <property type="entry name" value="KS3_1"/>
    <property type="match status" value="1"/>
</dbReference>
<dbReference type="InterPro" id="IPR049704">
    <property type="entry name" value="Aminotrans_3_PPA_site"/>
</dbReference>
<dbReference type="InterPro" id="IPR001227">
    <property type="entry name" value="Ac_transferase_dom_sf"/>
</dbReference>
<dbReference type="Pfam" id="PF00202">
    <property type="entry name" value="Aminotran_3"/>
    <property type="match status" value="1"/>
</dbReference>
<dbReference type="InterPro" id="IPR016039">
    <property type="entry name" value="Thiolase-like"/>
</dbReference>
<dbReference type="GO" id="GO:0008483">
    <property type="term" value="F:transaminase activity"/>
    <property type="evidence" value="ECO:0007669"/>
    <property type="project" value="InterPro"/>
</dbReference>
<dbReference type="GO" id="GO:0043041">
    <property type="term" value="P:amino acid activation for nonribosomal peptide biosynthetic process"/>
    <property type="evidence" value="ECO:0007669"/>
    <property type="project" value="TreeGrafter"/>
</dbReference>
<dbReference type="InterPro" id="IPR001242">
    <property type="entry name" value="Condensation_dom"/>
</dbReference>
<dbReference type="InterPro" id="IPR009081">
    <property type="entry name" value="PP-bd_ACP"/>
</dbReference>
<evidence type="ECO:0000259" key="8">
    <source>
        <dbReference type="PROSITE" id="PS50075"/>
    </source>
</evidence>
<dbReference type="PROSITE" id="PS50075">
    <property type="entry name" value="CARRIER"/>
    <property type="match status" value="3"/>
</dbReference>
<feature type="domain" description="Ketosynthase family 3 (KS3)" evidence="9">
    <location>
        <begin position="644"/>
        <end position="1074"/>
    </location>
</feature>
<feature type="domain" description="Carrier" evidence="8">
    <location>
        <begin position="3175"/>
        <end position="3249"/>
    </location>
</feature>
<dbReference type="GO" id="GO:0031177">
    <property type="term" value="F:phosphopantetheine binding"/>
    <property type="evidence" value="ECO:0007669"/>
    <property type="project" value="InterPro"/>
</dbReference>
<dbReference type="SUPFAM" id="SSF52151">
    <property type="entry name" value="FabD/lysophospholipase-like"/>
    <property type="match status" value="1"/>
</dbReference>
<dbReference type="Gene3D" id="3.90.1150.10">
    <property type="entry name" value="Aspartate Aminotransferase, domain 1"/>
    <property type="match status" value="1"/>
</dbReference>
<dbReference type="CDD" id="cd19531">
    <property type="entry name" value="LCL_NRPS-like"/>
    <property type="match status" value="1"/>
</dbReference>
<dbReference type="Pfam" id="PF00550">
    <property type="entry name" value="PP-binding"/>
    <property type="match status" value="3"/>
</dbReference>
<gene>
    <name evidence="10" type="ORF">SUH3_21490</name>
</gene>
<dbReference type="InterPro" id="IPR032821">
    <property type="entry name" value="PKS_assoc"/>
</dbReference>
<reference evidence="10 11" key="1">
    <citation type="submission" date="2014-01" db="EMBL/GenBank/DDBJ databases">
        <title>Sulfitobacter sp. H3 (MCCC 1A00686) Genome Sequencing.</title>
        <authorList>
            <person name="Lai Q."/>
            <person name="Hong Z."/>
        </authorList>
    </citation>
    <scope>NUCLEOTIDE SEQUENCE [LARGE SCALE GENOMIC DNA]</scope>
    <source>
        <strain evidence="10 11">H3</strain>
    </source>
</reference>
<dbReference type="Pfam" id="PF00668">
    <property type="entry name" value="Condensation"/>
    <property type="match status" value="1"/>
</dbReference>
<dbReference type="FunFam" id="3.40.50.980:FF:000001">
    <property type="entry name" value="Non-ribosomal peptide synthetase"/>
    <property type="match status" value="1"/>
</dbReference>
<dbReference type="SUPFAM" id="SSF47336">
    <property type="entry name" value="ACP-like"/>
    <property type="match status" value="3"/>
</dbReference>
<evidence type="ECO:0000256" key="3">
    <source>
        <dbReference type="ARBA" id="ARBA00022553"/>
    </source>
</evidence>
<dbReference type="Pfam" id="PF00501">
    <property type="entry name" value="AMP-binding"/>
    <property type="match status" value="2"/>
</dbReference>
<dbReference type="Gene3D" id="3.40.47.10">
    <property type="match status" value="1"/>
</dbReference>
<dbReference type="InterPro" id="IPR015421">
    <property type="entry name" value="PyrdxlP-dep_Trfase_major"/>
</dbReference>
<evidence type="ECO:0000313" key="11">
    <source>
        <dbReference type="Proteomes" id="UP000027746"/>
    </source>
</evidence>
<sequence>MSVDESKSIPTAIFYDANQSLIDGFARTSAAVPDTVALAGGNSRYTYSQMTDASDRIARHLLAIGVKPGDNIVLISDRTANAVLAMTGIMRAGAAYVPLDPAYDSKQLTYIIKDSRPKVILWDTPYGHLSRSLCPKKVDRLSVQRALDTHVDGTDAFPNLHGDDPCYVMYTSGSTGKPKGVVLPHRAILRLGYDQPTGQVLRGDVALANSTIACDASMWEIWGPLLNGATVALVTQPKPALDEVARVIRDEKVTVTYFYTGLAHLMIEHHLDDLAGLRLFGAGGDVMSTSHIRKLTEAYPHIDVINCYGPTENSVLTTMHKVTPEDLVTGPIPIGIPTGHCDCFVIDEDRQVVPDGALGQLVAAGPGVALGYLNQPDKTAEAFIPDPRPGHEGLVYLTGDLAQRRDSGIYDFFGRADRQVKLGGRRIELDEVEHHLRELPMVTDAAVVLATDKGGRKRIAAFIKPARDIDGDDTGFIREVLSALGEKLHDGMLPRINRVVDDFALTANNKVDRKALLDLLSKETASDTTDAPEQATNTSETRSAHQISKLIVARWKQALGDIDPSHDTTFFDAGGSSLELVDVHAGLIKDLGVSFDIMVMFEAPKLGQLASKLADIVAQAPPKARQTKKPAKTAAAPSHDNLPDTAIAIVGMAARLPESDNLDHFWQHLCNGENLIRPFAAEDAQDSYSAAERASAAYVPARPELADAGMFDAKFFGMYPREAALMDPQARVFLEMAHEALERSGHAAQRDNVSVGVFAGCSMNSYVMQNMLGDRAETEAFTSNYQTGKFAEITGNMPDCLATRVAFKLDLRGPAMTVQTACSTSLTAIAQAILNLRTGQADIALAGGVSITFPQKRGYMAQDGGLASDDGTCRPFDEAASGTVFSHGGGVVVLRRLKDALADGDHIHAVIRGVGINNDGADKIAFTAPTVNGQANAIRRAHADADVSVDTISYVECHGTATPMGDPIEVSGLRQAFGPGLPEASCALGSVKGNLGHMDAGAGVVGVIKTVLMMTHRTLPPLANFKKLNSRINLAGSPFRIQAQGAPWTAPYPLRAGVSSFGVGGTNVHLVLEEAPLPVDIAPPEGVQTLVLSARSREALAEMKDALADAIEAPDAPALADIAFSLQDGRAAYDLRLAVSGDDRKAVASSLRTASLPRGAALQGDPRVSFMFPGQGSQYPGMGSGLYEAEPEFARWIDQGAEILRPILGLDVKTMLCFGDPSDRDLAAALRETRLTQPALYLTQYACARLWMARGVQPAAMIGHSVGEFTAAALAGVFSFETGLNIISQRGQLMQDQPGGAMLSVRATLDELADHLEAGLDIAAHNAPRLNVVAGETAAVDRLEQRLKAADIACSRLHTSHAFHSAMMDPVSDRLAKALKDIPLAAPRIPYVSCVTGTWITDGECTDPAYWARQARAQVNFADAITVLAADEPAILLEVGAGNTLSSFCGQTLPRDAAVAIVQSLPDHTRPESDTIAMANGFGRIWAAGGSVDWAKLGPRGHRRVELPTYAFQRKLHWVDLASTENAPAAAPVSPQTTAPQKEAPIMTAPSIQHPFDRKPRLVTEVLALLSDVSGEELTPDDAEATFLDLGFDSLFLGQVAQKLGAEYGLEVTFRELLAKYPTVAAVAGLLDETLPADVVEAPATVVEQAAIAPAPVVATTPPAVAPVGAVSDTAATSVMQAQIAAMQGLFSQQLATLSGAPAVVQQAPAQPVAPQPPAAPQAEVIPLPKPEPAATVATKASTTFSIGRATNAGGGDLTAEQSAFVRDLAARYSAKSPKTKEYVETYRPTMADPRTAAGFRAEWKELVFPVVCDRSKGSRIWDIDGNEYIDLVSGFGQTAFGHTPDFVVEAITRQMERGFAIGPQSDMAGPIAERFARFVGHERAAFCNTGSEAVMAAMRVARTVTGRDRIVVFGNDYHGQFDEVLVKGKKSLNDPTALPLAPGIPRSSLSSMVVLPYDDQASLDWLTANITTIAAVIVEPVQSRHPDLRPREFVRSVRDITRDGGAAMVMDEVVTGFRVGPRGMQGVWDIAPDMATYGKVVGGGMPIGMLAGSKRFMDALDGGQWQFGDASVPEASPTFFAGTFVRHPLVLAAMEATMDHIDAHGPDLWERTADLTTETARRLNDILAARGLGRVVESYSSWLVPQVTDLDPNAVLLYPLMRLAGVHVQVGYAFIFTTAHTQHDADTVVSAFENAVDTLRAVGILGNGTSVPVALPPVAAGAAPTKGIPLTEAQREIWMTAQLGRTASCCFNESGSLELSGPLDLDALQTALDQVIARHDGLRMVFARSGETFDILDPYTLPLKLHDLSDADDAAVETLLAEDAATEIDIVTGPPLRAFVVRRTADKHLLVLNAHHIVCDGWSFNVIAQDLAAFYTQAVNGTPANLPDAPSFAKFATEKTSATSAPETLAFWRDRFKDVPDLPELPTDRARPEIKSFAGATCTALISGEVMRAARKAGAAQGCTLFSTLFAALHITVARLTGSDDIVLGVPTGGQALLENQAMVGHCVNFLPIRVAQEPDMQTSAFLAQVGTTVMDAFDNQDYTYGTLVRDLDIPRSLNRLPLTEIQFNLERLSEGLEMGPLTVTMTPNAKRAVNFDLFFNVVERKDGLRVDVDYNTDVFDADTVMRWVGHLETVLGELAADTARPLAQLPITSRDEQVWLAETLNATQVPVTAVQTVHARVSQACTQHADRVAVEDSEGQHSYASIAAHSDAIAAALQAQGVKKGERVAVALPRSARCIAALLGVMKAGAAYVPIDQSQPAERLRMILKTADVSAILHDGTETPDCAKDLDLPTLSLETMPTAGTPEPVETDGDTAAYVMFTSGSTGTPKGVEIGHAAVVNLLESMARDTNFDPESSLLAVTTIMFDISVLELFMPLICGGRTVIASHDDVLDGFRLVTRIKQGDISHMQATPTLWSMLLEAGFEPVEGLTLLAGGEPLAQDLADKLTAGGATLWNVYGPTETTIWSAAVRLAAGDPVTIGGPIANTEMHVLGRNDMLLPVGAVGELNIGGIGLAHGYFQQPDLTQAAFRDVTLLGQPRRLYKTGDMARRLADGRIEVLGRADAQVKLRGFRIELGEIESNLRALPEVSAAAVALRPSPRGGDQLVGYIVSKTGTELQAETLARALADKVPGYMVPSAWAFLSKLPSTANGKLDRRALPDPDTIADVTALHTAPTTETERKIAQVWEHVLGLKTVSTSQTLFALGADSLTVFRIAARLIDANVNIEARHLLEYPSIARLAEFVDQRGARGGTEGPKKPSLRAYRRTAANSA</sequence>
<dbReference type="EMBL" id="JAMD01000006">
    <property type="protein sequence ID" value="KEJ95561.1"/>
    <property type="molecule type" value="Genomic_DNA"/>
</dbReference>
<keyword evidence="4" id="KW-0808">Transferase</keyword>
<feature type="domain" description="Carrier" evidence="8">
    <location>
        <begin position="1557"/>
        <end position="1635"/>
    </location>
</feature>
<dbReference type="InterPro" id="IPR018201">
    <property type="entry name" value="Ketoacyl_synth_AS"/>
</dbReference>
<evidence type="ECO:0000256" key="5">
    <source>
        <dbReference type="ARBA" id="ARBA00022898"/>
    </source>
</evidence>
<dbReference type="GO" id="GO:0044550">
    <property type="term" value="P:secondary metabolite biosynthetic process"/>
    <property type="evidence" value="ECO:0007669"/>
    <property type="project" value="TreeGrafter"/>
</dbReference>
<dbReference type="Pfam" id="PF16197">
    <property type="entry name" value="KAsynt_C_assoc"/>
    <property type="match status" value="1"/>
</dbReference>
<dbReference type="Gene3D" id="3.30.559.10">
    <property type="entry name" value="Chloramphenicol acetyltransferase-like domain"/>
    <property type="match status" value="1"/>
</dbReference>
<dbReference type="Gene3D" id="3.30.300.30">
    <property type="match status" value="2"/>
</dbReference>
<dbReference type="SMART" id="SM00827">
    <property type="entry name" value="PKS_AT"/>
    <property type="match status" value="1"/>
</dbReference>
<dbReference type="SUPFAM" id="SSF53901">
    <property type="entry name" value="Thiolase-like"/>
    <property type="match status" value="1"/>
</dbReference>
<dbReference type="InterPro" id="IPR014043">
    <property type="entry name" value="Acyl_transferase_dom"/>
</dbReference>
<dbReference type="InterPro" id="IPR042099">
    <property type="entry name" value="ANL_N_sf"/>
</dbReference>
<evidence type="ECO:0000256" key="1">
    <source>
        <dbReference type="ARBA" id="ARBA00001933"/>
    </source>
</evidence>
<dbReference type="InterPro" id="IPR045851">
    <property type="entry name" value="AMP-bd_C_sf"/>
</dbReference>
<dbReference type="SMART" id="SM00823">
    <property type="entry name" value="PKS_PP"/>
    <property type="match status" value="3"/>
</dbReference>
<dbReference type="FunFam" id="3.30.300.30:FF:000010">
    <property type="entry name" value="Enterobactin synthetase component F"/>
    <property type="match status" value="1"/>
</dbReference>
<dbReference type="GO" id="GO:0030170">
    <property type="term" value="F:pyridoxal phosphate binding"/>
    <property type="evidence" value="ECO:0007669"/>
    <property type="project" value="InterPro"/>
</dbReference>
<dbReference type="CDD" id="cd00833">
    <property type="entry name" value="PKS"/>
    <property type="match status" value="1"/>
</dbReference>
<dbReference type="InterPro" id="IPR020845">
    <property type="entry name" value="AMP-binding_CS"/>
</dbReference>
<dbReference type="Pfam" id="PF00698">
    <property type="entry name" value="Acyl_transf_1"/>
    <property type="match status" value="1"/>
</dbReference>
<evidence type="ECO:0000256" key="7">
    <source>
        <dbReference type="SAM" id="MobiDB-lite"/>
    </source>
</evidence>
<proteinExistence type="inferred from homology"/>
<dbReference type="SUPFAM" id="SSF56801">
    <property type="entry name" value="Acetyl-CoA synthetase-like"/>
    <property type="match status" value="2"/>
</dbReference>
<dbReference type="Gene3D" id="3.30.70.3290">
    <property type="match status" value="1"/>
</dbReference>
<dbReference type="InterPro" id="IPR020841">
    <property type="entry name" value="PKS_Beta-ketoAc_synthase_dom"/>
</dbReference>
<dbReference type="GO" id="GO:0006633">
    <property type="term" value="P:fatty acid biosynthetic process"/>
    <property type="evidence" value="ECO:0007669"/>
    <property type="project" value="InterPro"/>
</dbReference>
<dbReference type="Gene3D" id="1.10.1200.10">
    <property type="entry name" value="ACP-like"/>
    <property type="match status" value="3"/>
</dbReference>
<dbReference type="InterPro" id="IPR025110">
    <property type="entry name" value="AMP-bd_C"/>
</dbReference>
<dbReference type="InterPro" id="IPR016035">
    <property type="entry name" value="Acyl_Trfase/lysoPLipase"/>
</dbReference>
<dbReference type="GO" id="GO:0004315">
    <property type="term" value="F:3-oxoacyl-[acyl-carrier-protein] synthase activity"/>
    <property type="evidence" value="ECO:0007669"/>
    <property type="project" value="InterPro"/>
</dbReference>
<dbReference type="PROSITE" id="PS00600">
    <property type="entry name" value="AA_TRANSFER_CLASS_3"/>
    <property type="match status" value="1"/>
</dbReference>
<dbReference type="Gene3D" id="3.30.559.30">
    <property type="entry name" value="Nonribosomal peptide synthetase, condensation domain"/>
    <property type="match status" value="1"/>
</dbReference>
<dbReference type="InterPro" id="IPR000873">
    <property type="entry name" value="AMP-dep_synth/lig_dom"/>
</dbReference>
<evidence type="ECO:0000256" key="6">
    <source>
        <dbReference type="ARBA" id="ARBA00029443"/>
    </source>
</evidence>
<dbReference type="Gene3D" id="3.40.640.10">
    <property type="entry name" value="Type I PLP-dependent aspartate aminotransferase-like (Major domain)"/>
    <property type="match status" value="1"/>
</dbReference>
<name>A0A073J1L6_9RHOB</name>
<comment type="caution">
    <text evidence="10">The sequence shown here is derived from an EMBL/GenBank/DDBJ whole genome shotgun (WGS) entry which is preliminary data.</text>
</comment>
<dbReference type="InterPro" id="IPR005814">
    <property type="entry name" value="Aminotrans_3"/>
</dbReference>
<evidence type="ECO:0008006" key="12">
    <source>
        <dbReference type="Google" id="ProtNLM"/>
    </source>
</evidence>
<dbReference type="InterPro" id="IPR014031">
    <property type="entry name" value="Ketoacyl_synth_C"/>
</dbReference>
<keyword evidence="5" id="KW-0663">Pyridoxal phosphate</keyword>
<dbReference type="SUPFAM" id="SSF55048">
    <property type="entry name" value="Probable ACP-binding domain of malonyl-CoA ACP transacylase"/>
    <property type="match status" value="1"/>
</dbReference>
<dbReference type="InterPro" id="IPR015424">
    <property type="entry name" value="PyrdxlP-dep_Trfase"/>
</dbReference>
<comment type="similarity">
    <text evidence="6">In the C-terminal section; belongs to the NRP synthetase family.</text>
</comment>
<dbReference type="SUPFAM" id="SSF53383">
    <property type="entry name" value="PLP-dependent transferases"/>
    <property type="match status" value="1"/>
</dbReference>
<evidence type="ECO:0000259" key="9">
    <source>
        <dbReference type="PROSITE" id="PS52004"/>
    </source>
</evidence>
<feature type="region of interest" description="Disordered" evidence="7">
    <location>
        <begin position="621"/>
        <end position="640"/>
    </location>
</feature>
<dbReference type="OrthoDB" id="9778690at2"/>
<keyword evidence="2" id="KW-0596">Phosphopantetheine</keyword>
<accession>A0A073J1L6</accession>
<feature type="region of interest" description="Disordered" evidence="7">
    <location>
        <begin position="3249"/>
        <end position="3273"/>
    </location>
</feature>
<dbReference type="InterPro" id="IPR014030">
    <property type="entry name" value="Ketoacyl_synth_N"/>
</dbReference>
<dbReference type="InterPro" id="IPR015422">
    <property type="entry name" value="PyrdxlP-dep_Trfase_small"/>
</dbReference>
<dbReference type="Pfam" id="PF02801">
    <property type="entry name" value="Ketoacyl-synt_C"/>
    <property type="match status" value="1"/>
</dbReference>
<dbReference type="GO" id="GO:0005737">
    <property type="term" value="C:cytoplasm"/>
    <property type="evidence" value="ECO:0007669"/>
    <property type="project" value="TreeGrafter"/>
</dbReference>
<dbReference type="PANTHER" id="PTHR45527:SF1">
    <property type="entry name" value="FATTY ACID SYNTHASE"/>
    <property type="match status" value="1"/>
</dbReference>
<dbReference type="InterPro" id="IPR010071">
    <property type="entry name" value="AA_adenyl_dom"/>
</dbReference>
<keyword evidence="3" id="KW-0597">Phosphoprotein</keyword>
<dbReference type="GeneID" id="68871519"/>
<evidence type="ECO:0000256" key="4">
    <source>
        <dbReference type="ARBA" id="ARBA00022679"/>
    </source>
</evidence>
<dbReference type="InterPro" id="IPR036736">
    <property type="entry name" value="ACP-like_sf"/>
</dbReference>
<dbReference type="SMART" id="SM00825">
    <property type="entry name" value="PKS_KS"/>
    <property type="match status" value="1"/>
</dbReference>
<dbReference type="Pfam" id="PF00109">
    <property type="entry name" value="ketoacyl-synt"/>
    <property type="match status" value="1"/>
</dbReference>
<dbReference type="PROSITE" id="PS00455">
    <property type="entry name" value="AMP_BINDING"/>
    <property type="match status" value="2"/>
</dbReference>
<evidence type="ECO:0000256" key="2">
    <source>
        <dbReference type="ARBA" id="ARBA00022450"/>
    </source>
</evidence>
<organism evidence="10 11">
    <name type="scientific">Pseudosulfitobacter pseudonitzschiae</name>
    <dbReference type="NCBI Taxonomy" id="1402135"/>
    <lineage>
        <taxon>Bacteria</taxon>
        <taxon>Pseudomonadati</taxon>
        <taxon>Pseudomonadota</taxon>
        <taxon>Alphaproteobacteria</taxon>
        <taxon>Rhodobacterales</taxon>
        <taxon>Roseobacteraceae</taxon>
        <taxon>Pseudosulfitobacter</taxon>
    </lineage>
</organism>
<dbReference type="Proteomes" id="UP000027746">
    <property type="component" value="Unassembled WGS sequence"/>
</dbReference>
<dbReference type="SUPFAM" id="SSF52777">
    <property type="entry name" value="CoA-dependent acyltransferases"/>
    <property type="match status" value="2"/>
</dbReference>
<dbReference type="InterPro" id="IPR023213">
    <property type="entry name" value="CAT-like_dom_sf"/>
</dbReference>
<dbReference type="InterPro" id="IPR016036">
    <property type="entry name" value="Malonyl_transacylase_ACP-bd"/>
</dbReference>
<feature type="domain" description="Carrier" evidence="8">
    <location>
        <begin position="542"/>
        <end position="617"/>
    </location>
</feature>
<dbReference type="Pfam" id="PF13193">
    <property type="entry name" value="AMP-binding_C"/>
    <property type="match status" value="1"/>
</dbReference>
<dbReference type="NCBIfam" id="NF003417">
    <property type="entry name" value="PRK04813.1"/>
    <property type="match status" value="2"/>
</dbReference>
<dbReference type="NCBIfam" id="TIGR01733">
    <property type="entry name" value="AA-adenyl-dom"/>
    <property type="match status" value="2"/>
</dbReference>
<dbReference type="PANTHER" id="PTHR45527">
    <property type="entry name" value="NONRIBOSOMAL PEPTIDE SYNTHETASE"/>
    <property type="match status" value="1"/>
</dbReference>
<dbReference type="Gene3D" id="3.40.50.12780">
    <property type="entry name" value="N-terminal domain of ligase-like"/>
    <property type="match status" value="2"/>
</dbReference>
<dbReference type="InterPro" id="IPR020806">
    <property type="entry name" value="PKS_PP-bd"/>
</dbReference>
<comment type="cofactor">
    <cofactor evidence="1">
        <name>pyridoxal 5'-phosphate</name>
        <dbReference type="ChEBI" id="CHEBI:597326"/>
    </cofactor>
</comment>
<protein>
    <recommendedName>
        <fullName evidence="12">Amino acid adenylation domain-containing protein</fullName>
    </recommendedName>
</protein>
<dbReference type="PROSITE" id="PS52004">
    <property type="entry name" value="KS3_2"/>
    <property type="match status" value="1"/>
</dbReference>